<sequence length="483" mass="54922">MFSSYRKEVLFNLHGECYACGRESEYSEDGIGEPEPGSKCYLYSKIGTWWDECASGSSEKDAAAEATSERLKYQALLRQSFREFRRRHEEQLQLITSREFVITVASCATRMPNVVALAFEDAKSRWKVWGAWEKMKDMSYLAEALQEAVSWESIEDHQYFAHDEYVRELEYAEYLQQIGDAEAEERLSAINRRVRPPTDPHLVPARILTELPIAMHAAGAILRDIYVGAFPTRGDFSKLCPDTEKAGVIWSDLQAAYSQLRSISLGTKHGCRHIRQEHPHASQKLYFDQYLGALMCGPWLESVHISLNAFGLNHNRGSPPGRYSVDSQHRLGDVINQVRLPQVRSLWLSGISATGCDLERFYAGMGDSLEYIYMYSIHLTKGSWMRALDILRDRVQGSSRHETRPRIKLTSLAGGEYEGLREKFGSRVPGGLASSHSEFYNKAMDELVTKYVAGAEVMENPFVMPSDFIEIVWRSGLREELPV</sequence>
<evidence type="ECO:0000313" key="1">
    <source>
        <dbReference type="EMBL" id="KAL2782463.1"/>
    </source>
</evidence>
<keyword evidence="2" id="KW-1185">Reference proteome</keyword>
<gene>
    <name evidence="1" type="ORF">BJX66DRAFT_320679</name>
</gene>
<dbReference type="Proteomes" id="UP001610563">
    <property type="component" value="Unassembled WGS sequence"/>
</dbReference>
<protein>
    <submittedName>
        <fullName evidence="1">Uncharacterized protein</fullName>
    </submittedName>
</protein>
<name>A0ABR4FGU3_9EURO</name>
<accession>A0ABR4FGU3</accession>
<dbReference type="EMBL" id="JBFTWV010000426">
    <property type="protein sequence ID" value="KAL2782463.1"/>
    <property type="molecule type" value="Genomic_DNA"/>
</dbReference>
<organism evidence="1 2">
    <name type="scientific">Aspergillus keveii</name>
    <dbReference type="NCBI Taxonomy" id="714993"/>
    <lineage>
        <taxon>Eukaryota</taxon>
        <taxon>Fungi</taxon>
        <taxon>Dikarya</taxon>
        <taxon>Ascomycota</taxon>
        <taxon>Pezizomycotina</taxon>
        <taxon>Eurotiomycetes</taxon>
        <taxon>Eurotiomycetidae</taxon>
        <taxon>Eurotiales</taxon>
        <taxon>Aspergillaceae</taxon>
        <taxon>Aspergillus</taxon>
        <taxon>Aspergillus subgen. Nidulantes</taxon>
    </lineage>
</organism>
<evidence type="ECO:0000313" key="2">
    <source>
        <dbReference type="Proteomes" id="UP001610563"/>
    </source>
</evidence>
<reference evidence="1 2" key="1">
    <citation type="submission" date="2024-07" db="EMBL/GenBank/DDBJ databases">
        <title>Section-level genome sequencing and comparative genomics of Aspergillus sections Usti and Cavernicolus.</title>
        <authorList>
            <consortium name="Lawrence Berkeley National Laboratory"/>
            <person name="Nybo J.L."/>
            <person name="Vesth T.C."/>
            <person name="Theobald S."/>
            <person name="Frisvad J.C."/>
            <person name="Larsen T.O."/>
            <person name="Kjaerboelling I."/>
            <person name="Rothschild-Mancinelli K."/>
            <person name="Lyhne E.K."/>
            <person name="Kogle M.E."/>
            <person name="Barry K."/>
            <person name="Clum A."/>
            <person name="Na H."/>
            <person name="Ledsgaard L."/>
            <person name="Lin J."/>
            <person name="Lipzen A."/>
            <person name="Kuo A."/>
            <person name="Riley R."/>
            <person name="Mondo S."/>
            <person name="Labutti K."/>
            <person name="Haridas S."/>
            <person name="Pangalinan J."/>
            <person name="Salamov A.A."/>
            <person name="Simmons B.A."/>
            <person name="Magnuson J.K."/>
            <person name="Chen J."/>
            <person name="Drula E."/>
            <person name="Henrissat B."/>
            <person name="Wiebenga A."/>
            <person name="Lubbers R.J."/>
            <person name="Gomes A.C."/>
            <person name="Makela M.R."/>
            <person name="Stajich J."/>
            <person name="Grigoriev I.V."/>
            <person name="Mortensen U.H."/>
            <person name="De Vries R.P."/>
            <person name="Baker S.E."/>
            <person name="Andersen M.R."/>
        </authorList>
    </citation>
    <scope>NUCLEOTIDE SEQUENCE [LARGE SCALE GENOMIC DNA]</scope>
    <source>
        <strain evidence="1 2">CBS 209.92</strain>
    </source>
</reference>
<feature type="non-terminal residue" evidence="1">
    <location>
        <position position="483"/>
    </location>
</feature>
<proteinExistence type="predicted"/>
<comment type="caution">
    <text evidence="1">The sequence shown here is derived from an EMBL/GenBank/DDBJ whole genome shotgun (WGS) entry which is preliminary data.</text>
</comment>